<feature type="transmembrane region" description="Helical" evidence="11">
    <location>
        <begin position="12"/>
        <end position="33"/>
    </location>
</feature>
<feature type="transmembrane region" description="Helical" evidence="11">
    <location>
        <begin position="324"/>
        <end position="347"/>
    </location>
</feature>
<dbReference type="EMBL" id="AP024488">
    <property type="protein sequence ID" value="BCS95521.1"/>
    <property type="molecule type" value="Genomic_DNA"/>
</dbReference>
<evidence type="ECO:0000256" key="1">
    <source>
        <dbReference type="ARBA" id="ARBA00004429"/>
    </source>
</evidence>
<keyword evidence="8 10" id="KW-0807">Transducer</keyword>
<dbReference type="Pfam" id="PF00015">
    <property type="entry name" value="MCPsignal"/>
    <property type="match status" value="1"/>
</dbReference>
<accession>A0ABN6F1S2</accession>
<keyword evidence="3" id="KW-0145">Chemotaxis</keyword>
<keyword evidence="7 11" id="KW-0472">Membrane</keyword>
<evidence type="ECO:0000259" key="13">
    <source>
        <dbReference type="PROSITE" id="PS50192"/>
    </source>
</evidence>
<gene>
    <name evidence="15" type="ORF">DSLASN_11530</name>
</gene>
<dbReference type="PROSITE" id="PS50111">
    <property type="entry name" value="CHEMOTAXIS_TRANSDUC_2"/>
    <property type="match status" value="1"/>
</dbReference>
<proteinExistence type="inferred from homology"/>
<dbReference type="InterPro" id="IPR000727">
    <property type="entry name" value="T_SNARE_dom"/>
</dbReference>
<dbReference type="InterPro" id="IPR033479">
    <property type="entry name" value="dCache_1"/>
</dbReference>
<dbReference type="CDD" id="cd12913">
    <property type="entry name" value="PDC1_MCP_like"/>
    <property type="match status" value="1"/>
</dbReference>
<feature type="domain" description="HAMP" evidence="14">
    <location>
        <begin position="344"/>
        <end position="398"/>
    </location>
</feature>
<dbReference type="CDD" id="cd06225">
    <property type="entry name" value="HAMP"/>
    <property type="match status" value="1"/>
</dbReference>
<dbReference type="Gene3D" id="1.10.8.500">
    <property type="entry name" value="HAMP domain in histidine kinase"/>
    <property type="match status" value="1"/>
</dbReference>
<dbReference type="SUPFAM" id="SSF58104">
    <property type="entry name" value="Methyl-accepting chemotaxis protein (MCP) signaling domain"/>
    <property type="match status" value="1"/>
</dbReference>
<evidence type="ECO:0000256" key="6">
    <source>
        <dbReference type="ARBA" id="ARBA00022989"/>
    </source>
</evidence>
<feature type="domain" description="Methyl-accepting transducer" evidence="12">
    <location>
        <begin position="417"/>
        <end position="653"/>
    </location>
</feature>
<evidence type="ECO:0000256" key="10">
    <source>
        <dbReference type="PROSITE-ProRule" id="PRU00284"/>
    </source>
</evidence>
<evidence type="ECO:0000256" key="9">
    <source>
        <dbReference type="ARBA" id="ARBA00029447"/>
    </source>
</evidence>
<name>A0ABN6F1S2_9BACT</name>
<keyword evidence="16" id="KW-1185">Reference proteome</keyword>
<dbReference type="SMART" id="SM00304">
    <property type="entry name" value="HAMP"/>
    <property type="match status" value="1"/>
</dbReference>
<organism evidence="15 16">
    <name type="scientific">Desulfoluna limicola</name>
    <dbReference type="NCBI Taxonomy" id="2810562"/>
    <lineage>
        <taxon>Bacteria</taxon>
        <taxon>Pseudomonadati</taxon>
        <taxon>Thermodesulfobacteriota</taxon>
        <taxon>Desulfobacteria</taxon>
        <taxon>Desulfobacterales</taxon>
        <taxon>Desulfolunaceae</taxon>
        <taxon>Desulfoluna</taxon>
    </lineage>
</organism>
<dbReference type="InterPro" id="IPR003660">
    <property type="entry name" value="HAMP_dom"/>
</dbReference>
<evidence type="ECO:0000256" key="11">
    <source>
        <dbReference type="SAM" id="Phobius"/>
    </source>
</evidence>
<dbReference type="Proteomes" id="UP001320148">
    <property type="component" value="Chromosome"/>
</dbReference>
<evidence type="ECO:0000259" key="12">
    <source>
        <dbReference type="PROSITE" id="PS50111"/>
    </source>
</evidence>
<dbReference type="PROSITE" id="PS50192">
    <property type="entry name" value="T_SNARE"/>
    <property type="match status" value="1"/>
</dbReference>
<evidence type="ECO:0000313" key="15">
    <source>
        <dbReference type="EMBL" id="BCS95521.1"/>
    </source>
</evidence>
<dbReference type="RefSeq" id="WP_236891764.1">
    <property type="nucleotide sequence ID" value="NZ_AP024488.1"/>
</dbReference>
<comment type="subcellular location">
    <subcellularLocation>
        <location evidence="1">Cell inner membrane</location>
        <topology evidence="1">Multi-pass membrane protein</topology>
    </subcellularLocation>
</comment>
<sequence>MMLGKIGLRGKMLLSICGVVLLSYSVSIFYITYNASKMARSEAEEKAREIASNHSQMVRGELNNAMDIARTVAHTLEGLKMSGKEPDREQINAMLKNVLRQNPDFIAIDTCWEPNALDGRDADFIGVEGHDDTGRFVPYWNRGSGSIEVEPLVNFDTESWYQDPKTTGKEIITEPYVYPVGGKDVLMTTVVAPIKVNGQFLGMVAVDIGLDTFGRMMEKVKPFETGYGYLLSNEGYTVTHPRKDVIGLNAGDVIKGKDRAPFMDALKNGKSFSMMREAVNGGMATYQILSPIQVGQTDTPWSIGIVVPIEKVLAGAHRLRNTSIVIGVVGFLALVCVVWFISIFLVVRPINGVVEGLRDIAEGEGDLTLRLPVNAQDEIGELSTWFNTFIEKLQGIIGDLAGQAAAMDGSSRSLLAVAGDLSTRADNTSERSTSVSGAAEEMTVNINGVAASMEQASANSDMVATAAEEMTATIGEVAKQSETARNISENAVQRAGNASQKMARLGEAAAAIGSVTEAISEISEQTNLLALNATIEAARAGEAGKGFAVVANEIKALANQTADATQDIKERVDGIQNVTGETVSDIEEVTKVITEVNDIVSTIATAVEEQSVATSEIATNIAQASQGIQEVSGMVAQSSTVVTEITREITEVNSNSVEISESSRQVHTNAEELSSMAVTLKHVVETFKI</sequence>
<dbReference type="Gene3D" id="1.10.287.950">
    <property type="entry name" value="Methyl-accepting chemotaxis protein"/>
    <property type="match status" value="1"/>
</dbReference>
<dbReference type="PRINTS" id="PR00260">
    <property type="entry name" value="CHEMTRNSDUCR"/>
</dbReference>
<keyword evidence="5 11" id="KW-0812">Transmembrane</keyword>
<evidence type="ECO:0000256" key="7">
    <source>
        <dbReference type="ARBA" id="ARBA00023136"/>
    </source>
</evidence>
<dbReference type="Gene3D" id="3.30.450.20">
    <property type="entry name" value="PAS domain"/>
    <property type="match status" value="2"/>
</dbReference>
<dbReference type="SMART" id="SM00283">
    <property type="entry name" value="MA"/>
    <property type="match status" value="1"/>
</dbReference>
<dbReference type="PANTHER" id="PTHR32089">
    <property type="entry name" value="METHYL-ACCEPTING CHEMOTAXIS PROTEIN MCPB"/>
    <property type="match status" value="1"/>
</dbReference>
<dbReference type="PROSITE" id="PS50885">
    <property type="entry name" value="HAMP"/>
    <property type="match status" value="1"/>
</dbReference>
<dbReference type="CDD" id="cd11386">
    <property type="entry name" value="MCP_signal"/>
    <property type="match status" value="1"/>
</dbReference>
<evidence type="ECO:0000256" key="4">
    <source>
        <dbReference type="ARBA" id="ARBA00022519"/>
    </source>
</evidence>
<dbReference type="InterPro" id="IPR004089">
    <property type="entry name" value="MCPsignal_dom"/>
</dbReference>
<evidence type="ECO:0000256" key="2">
    <source>
        <dbReference type="ARBA" id="ARBA00022475"/>
    </source>
</evidence>
<dbReference type="CDD" id="cd12912">
    <property type="entry name" value="PDC2_MCP_like"/>
    <property type="match status" value="1"/>
</dbReference>
<reference evidence="15 16" key="1">
    <citation type="submission" date="2021-02" db="EMBL/GenBank/DDBJ databases">
        <title>Complete genome of Desulfoluna sp. strain ASN36.</title>
        <authorList>
            <person name="Takahashi A."/>
            <person name="Kojima H."/>
            <person name="Fukui M."/>
        </authorList>
    </citation>
    <scope>NUCLEOTIDE SEQUENCE [LARGE SCALE GENOMIC DNA]</scope>
    <source>
        <strain evidence="15 16">ASN36</strain>
    </source>
</reference>
<protein>
    <submittedName>
        <fullName evidence="15">Chemotaxis protein</fullName>
    </submittedName>
</protein>
<evidence type="ECO:0000256" key="3">
    <source>
        <dbReference type="ARBA" id="ARBA00022500"/>
    </source>
</evidence>
<keyword evidence="2" id="KW-1003">Cell membrane</keyword>
<dbReference type="PANTHER" id="PTHR32089:SF112">
    <property type="entry name" value="LYSOZYME-LIKE PROTEIN-RELATED"/>
    <property type="match status" value="1"/>
</dbReference>
<keyword evidence="4" id="KW-0997">Cell inner membrane</keyword>
<feature type="domain" description="T-SNARE coiled-coil homology" evidence="13">
    <location>
        <begin position="576"/>
        <end position="638"/>
    </location>
</feature>
<comment type="similarity">
    <text evidence="9">Belongs to the methyl-accepting chemotaxis (MCP) protein family.</text>
</comment>
<evidence type="ECO:0000259" key="14">
    <source>
        <dbReference type="PROSITE" id="PS50885"/>
    </source>
</evidence>
<dbReference type="Pfam" id="PF00672">
    <property type="entry name" value="HAMP"/>
    <property type="match status" value="1"/>
</dbReference>
<keyword evidence="6 11" id="KW-1133">Transmembrane helix</keyword>
<dbReference type="InterPro" id="IPR004090">
    <property type="entry name" value="Chemotax_Me-accpt_rcpt"/>
</dbReference>
<evidence type="ECO:0000313" key="16">
    <source>
        <dbReference type="Proteomes" id="UP001320148"/>
    </source>
</evidence>
<dbReference type="Pfam" id="PF02743">
    <property type="entry name" value="dCache_1"/>
    <property type="match status" value="1"/>
</dbReference>
<evidence type="ECO:0000256" key="8">
    <source>
        <dbReference type="ARBA" id="ARBA00023224"/>
    </source>
</evidence>
<evidence type="ECO:0000256" key="5">
    <source>
        <dbReference type="ARBA" id="ARBA00022692"/>
    </source>
</evidence>